<gene>
    <name evidence="1" type="ORF">L210DRAFT_2625942</name>
</gene>
<dbReference type="AlphaFoldDB" id="A0AAD4GKZ7"/>
<dbReference type="Proteomes" id="UP001194468">
    <property type="component" value="Unassembled WGS sequence"/>
</dbReference>
<protein>
    <submittedName>
        <fullName evidence="1">Uncharacterized protein</fullName>
    </submittedName>
</protein>
<dbReference type="EMBL" id="WHUW01000003">
    <property type="protein sequence ID" value="KAF8448785.1"/>
    <property type="molecule type" value="Genomic_DNA"/>
</dbReference>
<accession>A0AAD4GKZ7</accession>
<keyword evidence="2" id="KW-1185">Reference proteome</keyword>
<reference evidence="1" key="2">
    <citation type="journal article" date="2020" name="Nat. Commun.">
        <title>Large-scale genome sequencing of mycorrhizal fungi provides insights into the early evolution of symbiotic traits.</title>
        <authorList>
            <person name="Miyauchi S."/>
            <person name="Kiss E."/>
            <person name="Kuo A."/>
            <person name="Drula E."/>
            <person name="Kohler A."/>
            <person name="Sanchez-Garcia M."/>
            <person name="Morin E."/>
            <person name="Andreopoulos B."/>
            <person name="Barry K.W."/>
            <person name="Bonito G."/>
            <person name="Buee M."/>
            <person name="Carver A."/>
            <person name="Chen C."/>
            <person name="Cichocki N."/>
            <person name="Clum A."/>
            <person name="Culley D."/>
            <person name="Crous P.W."/>
            <person name="Fauchery L."/>
            <person name="Girlanda M."/>
            <person name="Hayes R.D."/>
            <person name="Keri Z."/>
            <person name="LaButti K."/>
            <person name="Lipzen A."/>
            <person name="Lombard V."/>
            <person name="Magnuson J."/>
            <person name="Maillard F."/>
            <person name="Murat C."/>
            <person name="Nolan M."/>
            <person name="Ohm R.A."/>
            <person name="Pangilinan J."/>
            <person name="Pereira M.F."/>
            <person name="Perotto S."/>
            <person name="Peter M."/>
            <person name="Pfister S."/>
            <person name="Riley R."/>
            <person name="Sitrit Y."/>
            <person name="Stielow J.B."/>
            <person name="Szollosi G."/>
            <person name="Zifcakova L."/>
            <person name="Stursova M."/>
            <person name="Spatafora J.W."/>
            <person name="Tedersoo L."/>
            <person name="Vaario L.M."/>
            <person name="Yamada A."/>
            <person name="Yan M."/>
            <person name="Wang P."/>
            <person name="Xu J."/>
            <person name="Bruns T."/>
            <person name="Baldrian P."/>
            <person name="Vilgalys R."/>
            <person name="Dunand C."/>
            <person name="Henrissat B."/>
            <person name="Grigoriev I.V."/>
            <person name="Hibbett D."/>
            <person name="Nagy L.G."/>
            <person name="Martin F.M."/>
        </authorList>
    </citation>
    <scope>NUCLEOTIDE SEQUENCE</scope>
    <source>
        <strain evidence="1">BED1</strain>
    </source>
</reference>
<proteinExistence type="predicted"/>
<sequence>MYRLQQFTSQSVPTVIRTTRPASKLRLATRRRTPCRVFARRRGSSQMSPRGWRLQFHRPPGADKIAGGTHDTHTYDTRTEDTCMHDIQRPHKGRLTPTRYPRNPLYPCHGTRSRYARGFNFTEWFISRAFNLWFNHILHLTFSQCVNSVEEQCKTSLIMLYF</sequence>
<reference evidence="1" key="1">
    <citation type="submission" date="2019-10" db="EMBL/GenBank/DDBJ databases">
        <authorList>
            <consortium name="DOE Joint Genome Institute"/>
            <person name="Kuo A."/>
            <person name="Miyauchi S."/>
            <person name="Kiss E."/>
            <person name="Drula E."/>
            <person name="Kohler A."/>
            <person name="Sanchez-Garcia M."/>
            <person name="Andreopoulos B."/>
            <person name="Barry K.W."/>
            <person name="Bonito G."/>
            <person name="Buee M."/>
            <person name="Carver A."/>
            <person name="Chen C."/>
            <person name="Cichocki N."/>
            <person name="Clum A."/>
            <person name="Culley D."/>
            <person name="Crous P.W."/>
            <person name="Fauchery L."/>
            <person name="Girlanda M."/>
            <person name="Hayes R."/>
            <person name="Keri Z."/>
            <person name="LaButti K."/>
            <person name="Lipzen A."/>
            <person name="Lombard V."/>
            <person name="Magnuson J."/>
            <person name="Maillard F."/>
            <person name="Morin E."/>
            <person name="Murat C."/>
            <person name="Nolan M."/>
            <person name="Ohm R."/>
            <person name="Pangilinan J."/>
            <person name="Pereira M."/>
            <person name="Perotto S."/>
            <person name="Peter M."/>
            <person name="Riley R."/>
            <person name="Sitrit Y."/>
            <person name="Stielow B."/>
            <person name="Szollosi G."/>
            <person name="Zifcakova L."/>
            <person name="Stursova M."/>
            <person name="Spatafora J.W."/>
            <person name="Tedersoo L."/>
            <person name="Vaario L.-M."/>
            <person name="Yamada A."/>
            <person name="Yan M."/>
            <person name="Wang P."/>
            <person name="Xu J."/>
            <person name="Bruns T."/>
            <person name="Baldrian P."/>
            <person name="Vilgalys R."/>
            <person name="Henrissat B."/>
            <person name="Grigoriev I.V."/>
            <person name="Hibbett D."/>
            <person name="Nagy L.G."/>
            <person name="Martin F.M."/>
        </authorList>
    </citation>
    <scope>NUCLEOTIDE SEQUENCE</scope>
    <source>
        <strain evidence="1">BED1</strain>
    </source>
</reference>
<evidence type="ECO:0000313" key="2">
    <source>
        <dbReference type="Proteomes" id="UP001194468"/>
    </source>
</evidence>
<evidence type="ECO:0000313" key="1">
    <source>
        <dbReference type="EMBL" id="KAF8448785.1"/>
    </source>
</evidence>
<comment type="caution">
    <text evidence="1">The sequence shown here is derived from an EMBL/GenBank/DDBJ whole genome shotgun (WGS) entry which is preliminary data.</text>
</comment>
<organism evidence="1 2">
    <name type="scientific">Boletus edulis BED1</name>
    <dbReference type="NCBI Taxonomy" id="1328754"/>
    <lineage>
        <taxon>Eukaryota</taxon>
        <taxon>Fungi</taxon>
        <taxon>Dikarya</taxon>
        <taxon>Basidiomycota</taxon>
        <taxon>Agaricomycotina</taxon>
        <taxon>Agaricomycetes</taxon>
        <taxon>Agaricomycetidae</taxon>
        <taxon>Boletales</taxon>
        <taxon>Boletineae</taxon>
        <taxon>Boletaceae</taxon>
        <taxon>Boletoideae</taxon>
        <taxon>Boletus</taxon>
    </lineage>
</organism>
<name>A0AAD4GKZ7_BOLED</name>